<accession>A0A251TZ51</accession>
<evidence type="ECO:0000313" key="1">
    <source>
        <dbReference type="EMBL" id="OTG15856.1"/>
    </source>
</evidence>
<dbReference type="Proteomes" id="UP000215914">
    <property type="component" value="Chromosome 9"/>
</dbReference>
<organism evidence="1 2">
    <name type="scientific">Helianthus annuus</name>
    <name type="common">Common sunflower</name>
    <dbReference type="NCBI Taxonomy" id="4232"/>
    <lineage>
        <taxon>Eukaryota</taxon>
        <taxon>Viridiplantae</taxon>
        <taxon>Streptophyta</taxon>
        <taxon>Embryophyta</taxon>
        <taxon>Tracheophyta</taxon>
        <taxon>Spermatophyta</taxon>
        <taxon>Magnoliopsida</taxon>
        <taxon>eudicotyledons</taxon>
        <taxon>Gunneridae</taxon>
        <taxon>Pentapetalae</taxon>
        <taxon>asterids</taxon>
        <taxon>campanulids</taxon>
        <taxon>Asterales</taxon>
        <taxon>Asteraceae</taxon>
        <taxon>Asteroideae</taxon>
        <taxon>Heliantheae alliance</taxon>
        <taxon>Heliantheae</taxon>
        <taxon>Helianthus</taxon>
    </lineage>
</organism>
<evidence type="ECO:0000313" key="2">
    <source>
        <dbReference type="Proteomes" id="UP000215914"/>
    </source>
</evidence>
<gene>
    <name evidence="1" type="ORF">HannXRQ_Chr09g0264991</name>
</gene>
<keyword evidence="2" id="KW-1185">Reference proteome</keyword>
<dbReference type="AlphaFoldDB" id="A0A251TZ51"/>
<dbReference type="InParanoid" id="A0A251TZ51"/>
<proteinExistence type="predicted"/>
<reference evidence="2" key="1">
    <citation type="journal article" date="2017" name="Nature">
        <title>The sunflower genome provides insights into oil metabolism, flowering and Asterid evolution.</title>
        <authorList>
            <person name="Badouin H."/>
            <person name="Gouzy J."/>
            <person name="Grassa C.J."/>
            <person name="Murat F."/>
            <person name="Staton S.E."/>
            <person name="Cottret L."/>
            <person name="Lelandais-Briere C."/>
            <person name="Owens G.L."/>
            <person name="Carrere S."/>
            <person name="Mayjonade B."/>
            <person name="Legrand L."/>
            <person name="Gill N."/>
            <person name="Kane N.C."/>
            <person name="Bowers J.E."/>
            <person name="Hubner S."/>
            <person name="Bellec A."/>
            <person name="Berard A."/>
            <person name="Berges H."/>
            <person name="Blanchet N."/>
            <person name="Boniface M.C."/>
            <person name="Brunel D."/>
            <person name="Catrice O."/>
            <person name="Chaidir N."/>
            <person name="Claudel C."/>
            <person name="Donnadieu C."/>
            <person name="Faraut T."/>
            <person name="Fievet G."/>
            <person name="Helmstetter N."/>
            <person name="King M."/>
            <person name="Knapp S.J."/>
            <person name="Lai Z."/>
            <person name="Le Paslier M.C."/>
            <person name="Lippi Y."/>
            <person name="Lorenzon L."/>
            <person name="Mandel J.R."/>
            <person name="Marage G."/>
            <person name="Marchand G."/>
            <person name="Marquand E."/>
            <person name="Bret-Mestries E."/>
            <person name="Morien E."/>
            <person name="Nambeesan S."/>
            <person name="Nguyen T."/>
            <person name="Pegot-Espagnet P."/>
            <person name="Pouilly N."/>
            <person name="Raftis F."/>
            <person name="Sallet E."/>
            <person name="Schiex T."/>
            <person name="Thomas J."/>
            <person name="Vandecasteele C."/>
            <person name="Vares D."/>
            <person name="Vear F."/>
            <person name="Vautrin S."/>
            <person name="Crespi M."/>
            <person name="Mangin B."/>
            <person name="Burke J.M."/>
            <person name="Salse J."/>
            <person name="Munos S."/>
            <person name="Vincourt P."/>
            <person name="Rieseberg L.H."/>
            <person name="Langlade N.B."/>
        </authorList>
    </citation>
    <scope>NUCLEOTIDE SEQUENCE [LARGE SCALE GENOMIC DNA]</scope>
    <source>
        <strain evidence="2">cv. SF193</strain>
    </source>
</reference>
<sequence length="50" mass="5635">MEPEHVIKPRINGKYPSQIVGVGGRIEMQAEEFGSLGHRKCVSERRSVKN</sequence>
<dbReference type="EMBL" id="CM007898">
    <property type="protein sequence ID" value="OTG15856.1"/>
    <property type="molecule type" value="Genomic_DNA"/>
</dbReference>
<name>A0A251TZ51_HELAN</name>
<protein>
    <submittedName>
        <fullName evidence="1">Uncharacterized protein</fullName>
    </submittedName>
</protein>